<dbReference type="Proteomes" id="UP000016480">
    <property type="component" value="Unassembled WGS sequence"/>
</dbReference>
<gene>
    <name evidence="1" type="ORF">PRUB_a0995</name>
</gene>
<sequence length="50" mass="5534">MSLHALFLNSKGVISKLTSMQSAMINPIFCSKPVSEKRKIKAISNAVNWL</sequence>
<accession>A0A8T0C6R5</accession>
<comment type="caution">
    <text evidence="1">The sequence shown here is derived from an EMBL/GenBank/DDBJ whole genome shotgun (WGS) entry which is preliminary data.</text>
</comment>
<evidence type="ECO:0000313" key="1">
    <source>
        <dbReference type="EMBL" id="KAF7786434.1"/>
    </source>
</evidence>
<proteinExistence type="predicted"/>
<dbReference type="EMBL" id="AHCD03000035">
    <property type="protein sequence ID" value="KAF7786434.1"/>
    <property type="molecule type" value="Genomic_DNA"/>
</dbReference>
<name>A0A8T0C6R5_9GAMM</name>
<organism evidence="1 2">
    <name type="scientific">Pseudoalteromonas rubra</name>
    <dbReference type="NCBI Taxonomy" id="43658"/>
    <lineage>
        <taxon>Bacteria</taxon>
        <taxon>Pseudomonadati</taxon>
        <taxon>Pseudomonadota</taxon>
        <taxon>Gammaproteobacteria</taxon>
        <taxon>Alteromonadales</taxon>
        <taxon>Pseudoalteromonadaceae</taxon>
        <taxon>Pseudoalteromonas</taxon>
    </lineage>
</organism>
<dbReference type="AlphaFoldDB" id="A0A8T0C6R5"/>
<protein>
    <submittedName>
        <fullName evidence="1">Uncharacterized protein</fullName>
    </submittedName>
</protein>
<evidence type="ECO:0000313" key="2">
    <source>
        <dbReference type="Proteomes" id="UP000016480"/>
    </source>
</evidence>
<reference evidence="1 2" key="1">
    <citation type="journal article" date="2012" name="J. Bacteriol.">
        <title>Genome sequence of the cycloprodigiosin-producing bacterial strain Pseudoalteromonas rubra ATCC 29570(T).</title>
        <authorList>
            <person name="Xie B.B."/>
            <person name="Shu Y.L."/>
            <person name="Qin Q.L."/>
            <person name="Rong J.C."/>
            <person name="Zhang X.Y."/>
            <person name="Chen X.L."/>
            <person name="Zhou B.C."/>
            <person name="Zhang Y.Z."/>
        </authorList>
    </citation>
    <scope>NUCLEOTIDE SEQUENCE [LARGE SCALE GENOMIC DNA]</scope>
    <source>
        <strain evidence="1 2">DSM 6842</strain>
    </source>
</reference>